<keyword evidence="4" id="KW-1133">Transmembrane helix</keyword>
<dbReference type="Pfam" id="PF00990">
    <property type="entry name" value="GGDEF"/>
    <property type="match status" value="1"/>
</dbReference>
<dbReference type="GO" id="GO:0043709">
    <property type="term" value="P:cell adhesion involved in single-species biofilm formation"/>
    <property type="evidence" value="ECO:0007669"/>
    <property type="project" value="TreeGrafter"/>
</dbReference>
<gene>
    <name evidence="6" type="ORF">CJD50_00680</name>
</gene>
<dbReference type="SMART" id="SM00267">
    <property type="entry name" value="GGDEF"/>
    <property type="match status" value="1"/>
</dbReference>
<evidence type="ECO:0000256" key="4">
    <source>
        <dbReference type="SAM" id="Phobius"/>
    </source>
</evidence>
<keyword evidence="4" id="KW-0812">Transmembrane</keyword>
<evidence type="ECO:0000256" key="2">
    <source>
        <dbReference type="ARBA" id="ARBA00012528"/>
    </source>
</evidence>
<evidence type="ECO:0000313" key="6">
    <source>
        <dbReference type="EMBL" id="PAV98035.1"/>
    </source>
</evidence>
<dbReference type="PROSITE" id="PS50887">
    <property type="entry name" value="GGDEF"/>
    <property type="match status" value="1"/>
</dbReference>
<protein>
    <recommendedName>
        <fullName evidence="2">diguanylate cyclase</fullName>
        <ecNumber evidence="2">2.7.7.65</ecNumber>
    </recommendedName>
</protein>
<name>A0A2A2MGC9_9GAMM</name>
<dbReference type="NCBIfam" id="TIGR00254">
    <property type="entry name" value="GGDEF"/>
    <property type="match status" value="1"/>
</dbReference>
<accession>A0A2A2MGC9</accession>
<dbReference type="OrthoDB" id="9812260at2"/>
<dbReference type="InterPro" id="IPR029787">
    <property type="entry name" value="Nucleotide_cyclase"/>
</dbReference>
<keyword evidence="4" id="KW-0472">Membrane</keyword>
<evidence type="ECO:0000256" key="1">
    <source>
        <dbReference type="ARBA" id="ARBA00004665"/>
    </source>
</evidence>
<dbReference type="PANTHER" id="PTHR45138:SF9">
    <property type="entry name" value="DIGUANYLATE CYCLASE DGCM-RELATED"/>
    <property type="match status" value="1"/>
</dbReference>
<dbReference type="InterPro" id="IPR043128">
    <property type="entry name" value="Rev_trsase/Diguanyl_cyclase"/>
</dbReference>
<dbReference type="InterPro" id="IPR000160">
    <property type="entry name" value="GGDEF_dom"/>
</dbReference>
<dbReference type="PANTHER" id="PTHR45138">
    <property type="entry name" value="REGULATORY COMPONENTS OF SENSORY TRANSDUCTION SYSTEM"/>
    <property type="match status" value="1"/>
</dbReference>
<organism evidence="6 7">
    <name type="scientific">Hafnia paralvei</name>
    <dbReference type="NCBI Taxonomy" id="546367"/>
    <lineage>
        <taxon>Bacteria</taxon>
        <taxon>Pseudomonadati</taxon>
        <taxon>Pseudomonadota</taxon>
        <taxon>Gammaproteobacteria</taxon>
        <taxon>Enterobacterales</taxon>
        <taxon>Hafniaceae</taxon>
        <taxon>Hafnia</taxon>
    </lineage>
</organism>
<keyword evidence="7" id="KW-1185">Reference proteome</keyword>
<dbReference type="InterPro" id="IPR050469">
    <property type="entry name" value="Diguanylate_Cyclase"/>
</dbReference>
<comment type="pathway">
    <text evidence="1">Purine metabolism; 3',5'-cyclic di-GMP biosynthesis.</text>
</comment>
<evidence type="ECO:0000259" key="5">
    <source>
        <dbReference type="PROSITE" id="PS50887"/>
    </source>
</evidence>
<dbReference type="RefSeq" id="WP_008812645.1">
    <property type="nucleotide sequence ID" value="NZ_CAUEKQ010000001.1"/>
</dbReference>
<dbReference type="SUPFAM" id="SSF55073">
    <property type="entry name" value="Nucleotide cyclase"/>
    <property type="match status" value="1"/>
</dbReference>
<dbReference type="EMBL" id="NQMS01000001">
    <property type="protein sequence ID" value="PAV98035.1"/>
    <property type="molecule type" value="Genomic_DNA"/>
</dbReference>
<dbReference type="Gene3D" id="3.30.70.270">
    <property type="match status" value="1"/>
</dbReference>
<sequence>MSSDNFFFRLISRRQDVVTVMLFVISAACFTLFYYKTETTVNQIEFLLKLSNARSDFISLAASSFNNMEDRANNEQLKESERQALQLSYSSYIKLLHEYNIPEKLKESEEITSNKLLNHVISAKGGNDNIIEFPQNTQCFRILIEESLCNIESAFHWKLILLIMIPFLISIVRTLHGLYYIDVFEKLNKDYYIDYLTKAYNRRYIPKIKKHNKLNYVLAIDIDNFKHINDSYGHDIGDKALYKCTKIMQRNIKASDIVVRMGGDEFLVFLFNASLQDAKHITTKILQDINGESLYISEQVTAKMTVSVGVAKFTDDISTTMKLADVNLYESKSRGKKQFTF</sequence>
<dbReference type="AlphaFoldDB" id="A0A2A2MGC9"/>
<dbReference type="EC" id="2.7.7.65" evidence="2"/>
<comment type="catalytic activity">
    <reaction evidence="3">
        <text>2 GTP = 3',3'-c-di-GMP + 2 diphosphate</text>
        <dbReference type="Rhea" id="RHEA:24898"/>
        <dbReference type="ChEBI" id="CHEBI:33019"/>
        <dbReference type="ChEBI" id="CHEBI:37565"/>
        <dbReference type="ChEBI" id="CHEBI:58805"/>
        <dbReference type="EC" id="2.7.7.65"/>
    </reaction>
</comment>
<evidence type="ECO:0000313" key="7">
    <source>
        <dbReference type="Proteomes" id="UP000218796"/>
    </source>
</evidence>
<dbReference type="GeneID" id="69637471"/>
<feature type="transmembrane region" description="Helical" evidence="4">
    <location>
        <begin position="159"/>
        <end position="181"/>
    </location>
</feature>
<proteinExistence type="predicted"/>
<comment type="caution">
    <text evidence="6">The sequence shown here is derived from an EMBL/GenBank/DDBJ whole genome shotgun (WGS) entry which is preliminary data.</text>
</comment>
<reference evidence="6 7" key="1">
    <citation type="submission" date="2017-08" db="EMBL/GenBank/DDBJ databases">
        <title>Draft Genome Sequence of Hafnia alvei CITHA-6 Isolated from Raw Bovine Milk.</title>
        <authorList>
            <person name="Culligan E.P."/>
            <person name="Mcsweeney A."/>
            <person name="O'Doherty C."/>
            <person name="Gleeson E."/>
            <person name="O'Riordan D."/>
            <person name="Sleator R.D."/>
        </authorList>
    </citation>
    <scope>NUCLEOTIDE SEQUENCE [LARGE SCALE GENOMIC DNA]</scope>
    <source>
        <strain evidence="6 7">CITHA-6</strain>
    </source>
</reference>
<dbReference type="GO" id="GO:1902201">
    <property type="term" value="P:negative regulation of bacterial-type flagellum-dependent cell motility"/>
    <property type="evidence" value="ECO:0007669"/>
    <property type="project" value="TreeGrafter"/>
</dbReference>
<dbReference type="Proteomes" id="UP000218796">
    <property type="component" value="Unassembled WGS sequence"/>
</dbReference>
<feature type="transmembrane region" description="Helical" evidence="4">
    <location>
        <begin position="17"/>
        <end position="35"/>
    </location>
</feature>
<evidence type="ECO:0000256" key="3">
    <source>
        <dbReference type="ARBA" id="ARBA00034247"/>
    </source>
</evidence>
<dbReference type="CDD" id="cd01949">
    <property type="entry name" value="GGDEF"/>
    <property type="match status" value="1"/>
</dbReference>
<dbReference type="GO" id="GO:0005886">
    <property type="term" value="C:plasma membrane"/>
    <property type="evidence" value="ECO:0007669"/>
    <property type="project" value="TreeGrafter"/>
</dbReference>
<dbReference type="GO" id="GO:0052621">
    <property type="term" value="F:diguanylate cyclase activity"/>
    <property type="evidence" value="ECO:0007669"/>
    <property type="project" value="UniProtKB-EC"/>
</dbReference>
<feature type="domain" description="GGDEF" evidence="5">
    <location>
        <begin position="213"/>
        <end position="341"/>
    </location>
</feature>